<dbReference type="GO" id="GO:0003677">
    <property type="term" value="F:DNA binding"/>
    <property type="evidence" value="ECO:0007669"/>
    <property type="project" value="UniProtKB-KW"/>
</dbReference>
<evidence type="ECO:0000259" key="4">
    <source>
        <dbReference type="PROSITE" id="PS50995"/>
    </source>
</evidence>
<dbReference type="eggNOG" id="COG1846">
    <property type="taxonomic scope" value="Bacteria"/>
</dbReference>
<dbReference type="SMART" id="SM00347">
    <property type="entry name" value="HTH_MARR"/>
    <property type="match status" value="1"/>
</dbReference>
<dbReference type="KEGG" id="brh:RBRH_03627"/>
<dbReference type="EMBL" id="FR687359">
    <property type="protein sequence ID" value="CBW74974.1"/>
    <property type="molecule type" value="Genomic_DNA"/>
</dbReference>
<keyword evidence="1" id="KW-0805">Transcription regulation</keyword>
<proteinExistence type="predicted"/>
<dbReference type="PRINTS" id="PR00598">
    <property type="entry name" value="HTHMARR"/>
</dbReference>
<evidence type="ECO:0000313" key="6">
    <source>
        <dbReference type="Proteomes" id="UP000007437"/>
    </source>
</evidence>
<protein>
    <submittedName>
        <fullName evidence="5">Transcriptional regulator, MarR family</fullName>
    </submittedName>
</protein>
<dbReference type="InterPro" id="IPR036388">
    <property type="entry name" value="WH-like_DNA-bd_sf"/>
</dbReference>
<dbReference type="PROSITE" id="PS01117">
    <property type="entry name" value="HTH_MARR_1"/>
    <property type="match status" value="1"/>
</dbReference>
<keyword evidence="3" id="KW-0804">Transcription</keyword>
<dbReference type="GO" id="GO:0003700">
    <property type="term" value="F:DNA-binding transcription factor activity"/>
    <property type="evidence" value="ECO:0007669"/>
    <property type="project" value="InterPro"/>
</dbReference>
<dbReference type="PROSITE" id="PS50995">
    <property type="entry name" value="HTH_MARR_2"/>
    <property type="match status" value="1"/>
</dbReference>
<dbReference type="PANTHER" id="PTHR42756:SF1">
    <property type="entry name" value="TRANSCRIPTIONAL REPRESSOR OF EMRAB OPERON"/>
    <property type="match status" value="1"/>
</dbReference>
<dbReference type="CDD" id="cd00090">
    <property type="entry name" value="HTH_ARSR"/>
    <property type="match status" value="1"/>
</dbReference>
<name>E5AQU2_MYCRK</name>
<dbReference type="Pfam" id="PF01047">
    <property type="entry name" value="MarR"/>
    <property type="match status" value="1"/>
</dbReference>
<keyword evidence="2" id="KW-0238">DNA-binding</keyword>
<feature type="domain" description="HTH marR-type" evidence="4">
    <location>
        <begin position="37"/>
        <end position="170"/>
    </location>
</feature>
<dbReference type="SUPFAM" id="SSF46785">
    <property type="entry name" value="Winged helix' DNA-binding domain"/>
    <property type="match status" value="1"/>
</dbReference>
<gene>
    <name evidence="5" type="ordered locus">RBRH_03627</name>
</gene>
<dbReference type="InterPro" id="IPR023187">
    <property type="entry name" value="Tscrpt_reg_MarR-type_CS"/>
</dbReference>
<dbReference type="AlphaFoldDB" id="E5AQU2"/>
<reference evidence="5 6" key="1">
    <citation type="journal article" date="2011" name="J. Bacteriol.">
        <title>Complete genome sequence of Burkholderia rhizoxinica, an endosymbiont of Rhizopus microsporus.</title>
        <authorList>
            <person name="Lackner G."/>
            <person name="Moebius N."/>
            <person name="Partida-Martinez L."/>
            <person name="Hertweck C."/>
        </authorList>
    </citation>
    <scope>NUCLEOTIDE SEQUENCE [LARGE SCALE GENOMIC DNA]</scope>
    <source>
        <strain evidence="6">DSM 19002 / CIP 109453 / HKI 454</strain>
    </source>
</reference>
<evidence type="ECO:0000256" key="1">
    <source>
        <dbReference type="ARBA" id="ARBA00023015"/>
    </source>
</evidence>
<dbReference type="HOGENOM" id="CLU_083287_18_5_4"/>
<evidence type="ECO:0000256" key="3">
    <source>
        <dbReference type="ARBA" id="ARBA00023163"/>
    </source>
</evidence>
<dbReference type="STRING" id="882378.RBRH_03627"/>
<dbReference type="Gene3D" id="1.10.10.10">
    <property type="entry name" value="Winged helix-like DNA-binding domain superfamily/Winged helix DNA-binding domain"/>
    <property type="match status" value="1"/>
</dbReference>
<sequence>MSQGDSYNTCQVNHCRYTFMSNPNAGLPPEIANYPFGESVGYLLARVRSNIWNMVSQQTMAELGITSTQASILFMLGSGRCLAAAELAREYGIDASAVTRLIDRLEKRGLLCRVRSEEDRRVVRLRLTDEGTALATRMPAIYNRVLDKLLTGFTAEEVGFLKSMLRRILVNCDETPS</sequence>
<dbReference type="PANTHER" id="PTHR42756">
    <property type="entry name" value="TRANSCRIPTIONAL REGULATOR, MARR"/>
    <property type="match status" value="1"/>
</dbReference>
<evidence type="ECO:0000313" key="5">
    <source>
        <dbReference type="EMBL" id="CBW74974.1"/>
    </source>
</evidence>
<dbReference type="InterPro" id="IPR000835">
    <property type="entry name" value="HTH_MarR-typ"/>
</dbReference>
<organism evidence="5 6">
    <name type="scientific">Mycetohabitans rhizoxinica (strain DSM 19002 / CIP 109453 / HKI 454)</name>
    <name type="common">Paraburkholderia rhizoxinica</name>
    <dbReference type="NCBI Taxonomy" id="882378"/>
    <lineage>
        <taxon>Bacteria</taxon>
        <taxon>Pseudomonadati</taxon>
        <taxon>Pseudomonadota</taxon>
        <taxon>Betaproteobacteria</taxon>
        <taxon>Burkholderiales</taxon>
        <taxon>Burkholderiaceae</taxon>
        <taxon>Mycetohabitans</taxon>
    </lineage>
</organism>
<dbReference type="Proteomes" id="UP000007437">
    <property type="component" value="Chromosome"/>
</dbReference>
<dbReference type="InterPro" id="IPR036390">
    <property type="entry name" value="WH_DNA-bd_sf"/>
</dbReference>
<accession>E5AQU2</accession>
<evidence type="ECO:0000256" key="2">
    <source>
        <dbReference type="ARBA" id="ARBA00023125"/>
    </source>
</evidence>
<dbReference type="InterPro" id="IPR011991">
    <property type="entry name" value="ArsR-like_HTH"/>
</dbReference>